<feature type="region of interest" description="Disordered" evidence="1">
    <location>
        <begin position="226"/>
        <end position="267"/>
    </location>
</feature>
<name>A0A7W5FMY1_9BACL</name>
<dbReference type="RefSeq" id="WP_183600618.1">
    <property type="nucleotide sequence ID" value="NZ_JACHXK010000005.1"/>
</dbReference>
<gene>
    <name evidence="2" type="ORF">FHS18_002793</name>
</gene>
<evidence type="ECO:0000256" key="1">
    <source>
        <dbReference type="SAM" id="MobiDB-lite"/>
    </source>
</evidence>
<feature type="compositionally biased region" description="Basic and acidic residues" evidence="1">
    <location>
        <begin position="44"/>
        <end position="66"/>
    </location>
</feature>
<comment type="caution">
    <text evidence="2">The sequence shown here is derived from an EMBL/GenBank/DDBJ whole genome shotgun (WGS) entry which is preliminary data.</text>
</comment>
<dbReference type="EMBL" id="JACHXK010000005">
    <property type="protein sequence ID" value="MBB3110726.1"/>
    <property type="molecule type" value="Genomic_DNA"/>
</dbReference>
<feature type="compositionally biased region" description="Basic and acidic residues" evidence="1">
    <location>
        <begin position="408"/>
        <end position="417"/>
    </location>
</feature>
<dbReference type="Proteomes" id="UP000570361">
    <property type="component" value="Unassembled WGS sequence"/>
</dbReference>
<dbReference type="AlphaFoldDB" id="A0A7W5FMY1"/>
<reference evidence="2 3" key="1">
    <citation type="submission" date="2020-08" db="EMBL/GenBank/DDBJ databases">
        <title>Genomic Encyclopedia of Type Strains, Phase III (KMG-III): the genomes of soil and plant-associated and newly described type strains.</title>
        <authorList>
            <person name="Whitman W."/>
        </authorList>
    </citation>
    <scope>NUCLEOTIDE SEQUENCE [LARGE SCALE GENOMIC DNA]</scope>
    <source>
        <strain evidence="2 3">CECT 5862</strain>
    </source>
</reference>
<organism evidence="2 3">
    <name type="scientific">Paenibacillus phyllosphaerae</name>
    <dbReference type="NCBI Taxonomy" id="274593"/>
    <lineage>
        <taxon>Bacteria</taxon>
        <taxon>Bacillati</taxon>
        <taxon>Bacillota</taxon>
        <taxon>Bacilli</taxon>
        <taxon>Bacillales</taxon>
        <taxon>Paenibacillaceae</taxon>
        <taxon>Paenibacillus</taxon>
    </lineage>
</organism>
<feature type="region of interest" description="Disordered" evidence="1">
    <location>
        <begin position="393"/>
        <end position="417"/>
    </location>
</feature>
<evidence type="ECO:0000313" key="3">
    <source>
        <dbReference type="Proteomes" id="UP000570361"/>
    </source>
</evidence>
<accession>A0A7W5FMY1</accession>
<feature type="region of interest" description="Disordered" evidence="1">
    <location>
        <begin position="42"/>
        <end position="69"/>
    </location>
</feature>
<keyword evidence="3" id="KW-1185">Reference proteome</keyword>
<protein>
    <submittedName>
        <fullName evidence="2">Uncharacterized protein</fullName>
    </submittedName>
</protein>
<proteinExistence type="predicted"/>
<sequence>MTTKRRDAGRAIRMLLTMAFLLALGLGVQLLQPPKASAMLEKVISPEKEADTKQSSAEERNDDRKAGAALTLPDLQLDTPLLTVGLPRIQLDVEDSEGLLPNLSVEVPSIEIHTPVADVTTTPTEVGTEHGSRLLPELQVVAPAVKVGTPIATIETTPGKVGTDGGDGLLPDLQVEVPGVKVDTPIAAIETTPSTVDADHDVDQLPEVQVELPTTSVEIPAVPVVNEPVDDAPSSAPTVSSEQGEGLAPNEAPAAEESDELSPAVDDKAAHVNASAVSQPNRVSPEALPLLTSRALSSAGYAVQPNELLPSERAVSAAPVADQAAWPVRGEHPAVAVQAVPAVGGGGYASSSGASGPAGQAWPSPISLWELGTELNTTASSLRLIEHYDVGTDQWSQAPPGQPPQDDSFSHVDVEWT</sequence>
<evidence type="ECO:0000313" key="2">
    <source>
        <dbReference type="EMBL" id="MBB3110726.1"/>
    </source>
</evidence>